<dbReference type="PANTHER" id="PTHR23504:SF15">
    <property type="entry name" value="MAJOR FACILITATOR SUPERFAMILY (MFS) PROFILE DOMAIN-CONTAINING PROTEIN"/>
    <property type="match status" value="1"/>
</dbReference>
<dbReference type="EMBL" id="CP117411">
    <property type="protein sequence ID" value="WCT72281.1"/>
    <property type="molecule type" value="Genomic_DNA"/>
</dbReference>
<dbReference type="InterPro" id="IPR036259">
    <property type="entry name" value="MFS_trans_sf"/>
</dbReference>
<keyword evidence="5 6" id="KW-0472">Membrane</keyword>
<keyword evidence="4 6" id="KW-1133">Transmembrane helix</keyword>
<feature type="transmembrane region" description="Helical" evidence="6">
    <location>
        <begin position="147"/>
        <end position="170"/>
    </location>
</feature>
<dbReference type="CDD" id="cd17388">
    <property type="entry name" value="MFS_TetA"/>
    <property type="match status" value="1"/>
</dbReference>
<evidence type="ECO:0000256" key="4">
    <source>
        <dbReference type="ARBA" id="ARBA00022989"/>
    </source>
</evidence>
<comment type="subcellular location">
    <subcellularLocation>
        <location evidence="1">Membrane</location>
        <topology evidence="1">Multi-pass membrane protein</topology>
    </subcellularLocation>
</comment>
<dbReference type="InterPro" id="IPR001958">
    <property type="entry name" value="Tet-R_TetA/multi-R_MdtG-like"/>
</dbReference>
<accession>A0ABY7THK3</accession>
<feature type="transmembrane region" description="Helical" evidence="6">
    <location>
        <begin position="359"/>
        <end position="379"/>
    </location>
</feature>
<dbReference type="Proteomes" id="UP001220395">
    <property type="component" value="Chromosome"/>
</dbReference>
<feature type="transmembrane region" description="Helical" evidence="6">
    <location>
        <begin position="57"/>
        <end position="78"/>
    </location>
</feature>
<reference evidence="8 9" key="1">
    <citation type="submission" date="2023-02" db="EMBL/GenBank/DDBJ databases">
        <title>Genome sequence of Sphingomonas naphthae.</title>
        <authorList>
            <person name="Kim S."/>
            <person name="Heo J."/>
            <person name="Kwon S.-W."/>
        </authorList>
    </citation>
    <scope>NUCLEOTIDE SEQUENCE [LARGE SCALE GENOMIC DNA]</scope>
    <source>
        <strain evidence="8 9">KACC 18716</strain>
    </source>
</reference>
<feature type="transmembrane region" description="Helical" evidence="6">
    <location>
        <begin position="176"/>
        <end position="196"/>
    </location>
</feature>
<evidence type="ECO:0000313" key="9">
    <source>
        <dbReference type="Proteomes" id="UP001220395"/>
    </source>
</evidence>
<evidence type="ECO:0000256" key="2">
    <source>
        <dbReference type="ARBA" id="ARBA00022448"/>
    </source>
</evidence>
<organism evidence="8 9">
    <name type="scientific">Sphingomonas naphthae</name>
    <dbReference type="NCBI Taxonomy" id="1813468"/>
    <lineage>
        <taxon>Bacteria</taxon>
        <taxon>Pseudomonadati</taxon>
        <taxon>Pseudomonadota</taxon>
        <taxon>Alphaproteobacteria</taxon>
        <taxon>Sphingomonadales</taxon>
        <taxon>Sphingomonadaceae</taxon>
        <taxon>Sphingomonas</taxon>
    </lineage>
</organism>
<dbReference type="RefSeq" id="WP_273686238.1">
    <property type="nucleotide sequence ID" value="NZ_CP117411.1"/>
</dbReference>
<evidence type="ECO:0000313" key="8">
    <source>
        <dbReference type="EMBL" id="WCT72281.1"/>
    </source>
</evidence>
<feature type="transmembrane region" description="Helical" evidence="6">
    <location>
        <begin position="90"/>
        <end position="109"/>
    </location>
</feature>
<gene>
    <name evidence="8" type="ORF">PQ455_11600</name>
</gene>
<evidence type="ECO:0000259" key="7">
    <source>
        <dbReference type="PROSITE" id="PS50850"/>
    </source>
</evidence>
<dbReference type="Gene3D" id="1.20.1250.20">
    <property type="entry name" value="MFS general substrate transporter like domains"/>
    <property type="match status" value="1"/>
</dbReference>
<keyword evidence="2" id="KW-0813">Transport</keyword>
<dbReference type="PANTHER" id="PTHR23504">
    <property type="entry name" value="MAJOR FACILITATOR SUPERFAMILY DOMAIN-CONTAINING PROTEIN 10"/>
    <property type="match status" value="1"/>
</dbReference>
<dbReference type="InterPro" id="IPR011701">
    <property type="entry name" value="MFS"/>
</dbReference>
<feature type="transmembrane region" description="Helical" evidence="6">
    <location>
        <begin position="22"/>
        <end position="45"/>
    </location>
</feature>
<name>A0ABY7THK3_9SPHN</name>
<feature type="transmembrane region" description="Helical" evidence="6">
    <location>
        <begin position="318"/>
        <end position="339"/>
    </location>
</feature>
<feature type="transmembrane region" description="Helical" evidence="6">
    <location>
        <begin position="115"/>
        <end position="135"/>
    </location>
</feature>
<dbReference type="SUPFAM" id="SSF103473">
    <property type="entry name" value="MFS general substrate transporter"/>
    <property type="match status" value="1"/>
</dbReference>
<feature type="transmembrane region" description="Helical" evidence="6">
    <location>
        <begin position="295"/>
        <end position="312"/>
    </location>
</feature>
<evidence type="ECO:0000256" key="6">
    <source>
        <dbReference type="SAM" id="Phobius"/>
    </source>
</evidence>
<sequence>MTTAPPPPAAPPAVATRWTAHVVLLTVLIDAIGFGIVLPVLPGIIMRLGHVTLSEAAWIGGWLALIYAAVQFVTGPIAGNLGDRFGRRTVVLASLGGFAIDYALTGFAPTLGWLFLGRGLAGLFGASFGPAGAALADISRPEERARYYGMMGAAFGIGFVMGPAIGGLLGELGPRAPFHAAAGLAAINFVLALFLFPETLPKDRRRAFEWKRANPLGAILSLGRIPSLLPLASVSLFWFFAHMVYPTTWAFYTMLRFGWSAGMVGASLALSGILMALCQMLIVGRVVKRFGERRTAMIGMGGAACAFILYSLSDESWMVWPILVLSAVQSFVMPSISGLMSRRVPADQQGELSGFNGSLGALASILAPLVFNPALAYFTSPAAPVHFPAAAFVIAAGSALVAMLILMATPRVSQA</sequence>
<dbReference type="Pfam" id="PF07690">
    <property type="entry name" value="MFS_1"/>
    <property type="match status" value="1"/>
</dbReference>
<feature type="domain" description="Major facilitator superfamily (MFS) profile" evidence="7">
    <location>
        <begin position="19"/>
        <end position="414"/>
    </location>
</feature>
<dbReference type="PROSITE" id="PS50850">
    <property type="entry name" value="MFS"/>
    <property type="match status" value="1"/>
</dbReference>
<proteinExistence type="predicted"/>
<dbReference type="InterPro" id="IPR020846">
    <property type="entry name" value="MFS_dom"/>
</dbReference>
<evidence type="ECO:0000256" key="1">
    <source>
        <dbReference type="ARBA" id="ARBA00004141"/>
    </source>
</evidence>
<feature type="transmembrane region" description="Helical" evidence="6">
    <location>
        <begin position="216"/>
        <end position="241"/>
    </location>
</feature>
<feature type="transmembrane region" description="Helical" evidence="6">
    <location>
        <begin position="385"/>
        <end position="408"/>
    </location>
</feature>
<feature type="transmembrane region" description="Helical" evidence="6">
    <location>
        <begin position="261"/>
        <end position="283"/>
    </location>
</feature>
<evidence type="ECO:0000256" key="3">
    <source>
        <dbReference type="ARBA" id="ARBA00022692"/>
    </source>
</evidence>
<evidence type="ECO:0000256" key="5">
    <source>
        <dbReference type="ARBA" id="ARBA00023136"/>
    </source>
</evidence>
<protein>
    <submittedName>
        <fullName evidence="8">TCR/Tet family MFS transporter</fullName>
    </submittedName>
</protein>
<keyword evidence="9" id="KW-1185">Reference proteome</keyword>
<dbReference type="PRINTS" id="PR01035">
    <property type="entry name" value="TCRTETA"/>
</dbReference>
<keyword evidence="3 6" id="KW-0812">Transmembrane</keyword>